<dbReference type="PANTHER" id="PTHR34069">
    <property type="entry name" value="3-OXOACYL-[ACYL-CARRIER-PROTEIN] SYNTHASE 3"/>
    <property type="match status" value="1"/>
</dbReference>
<accession>A0A5R8QGZ2</accession>
<dbReference type="GO" id="GO:0044550">
    <property type="term" value="P:secondary metabolite biosynthetic process"/>
    <property type="evidence" value="ECO:0007669"/>
    <property type="project" value="TreeGrafter"/>
</dbReference>
<dbReference type="GO" id="GO:0006633">
    <property type="term" value="P:fatty acid biosynthetic process"/>
    <property type="evidence" value="ECO:0007669"/>
    <property type="project" value="InterPro"/>
</dbReference>
<dbReference type="Pfam" id="PF08541">
    <property type="entry name" value="ACP_syn_III_C"/>
    <property type="match status" value="1"/>
</dbReference>
<dbReference type="InterPro" id="IPR013751">
    <property type="entry name" value="ACP_syn_III_N"/>
</dbReference>
<keyword evidence="2 5" id="KW-0012">Acyltransferase</keyword>
<dbReference type="OrthoDB" id="9815506at2"/>
<dbReference type="SUPFAM" id="SSF53901">
    <property type="entry name" value="Thiolase-like"/>
    <property type="match status" value="1"/>
</dbReference>
<dbReference type="InterPro" id="IPR013747">
    <property type="entry name" value="ACP_syn_III_C"/>
</dbReference>
<evidence type="ECO:0000259" key="4">
    <source>
        <dbReference type="Pfam" id="PF08545"/>
    </source>
</evidence>
<dbReference type="Pfam" id="PF08545">
    <property type="entry name" value="ACP_syn_III"/>
    <property type="match status" value="1"/>
</dbReference>
<proteinExistence type="predicted"/>
<dbReference type="PANTHER" id="PTHR34069:SF2">
    <property type="entry name" value="BETA-KETOACYL-[ACYL-CARRIER-PROTEIN] SYNTHASE III"/>
    <property type="match status" value="1"/>
</dbReference>
<dbReference type="AlphaFoldDB" id="A0A5R8QGZ2"/>
<comment type="caution">
    <text evidence="5">The sequence shown here is derived from an EMBL/GenBank/DDBJ whole genome shotgun (WGS) entry which is preliminary data.</text>
</comment>
<feature type="domain" description="Beta-ketoacyl-[acyl-carrier-protein] synthase III N-terminal" evidence="4">
    <location>
        <begin position="108"/>
        <end position="185"/>
    </location>
</feature>
<gene>
    <name evidence="5" type="ORF">FEZ08_01150</name>
</gene>
<organism evidence="5 6">
    <name type="scientific">Culicoidibacter larvae</name>
    <dbReference type="NCBI Taxonomy" id="2579976"/>
    <lineage>
        <taxon>Bacteria</taxon>
        <taxon>Bacillati</taxon>
        <taxon>Bacillota</taxon>
        <taxon>Culicoidibacteria</taxon>
        <taxon>Culicoidibacterales</taxon>
        <taxon>Culicoidibacteraceae</taxon>
        <taxon>Culicoidibacter</taxon>
    </lineage>
</organism>
<evidence type="ECO:0000313" key="5">
    <source>
        <dbReference type="EMBL" id="TLG77252.1"/>
    </source>
</evidence>
<dbReference type="CDD" id="cd00830">
    <property type="entry name" value="KAS_III"/>
    <property type="match status" value="1"/>
</dbReference>
<keyword evidence="6" id="KW-1185">Reference proteome</keyword>
<keyword evidence="1 5" id="KW-0808">Transferase</keyword>
<evidence type="ECO:0000256" key="2">
    <source>
        <dbReference type="ARBA" id="ARBA00023315"/>
    </source>
</evidence>
<dbReference type="InParanoid" id="A0A5R8QGZ2"/>
<dbReference type="EC" id="2.3.1.41" evidence="5"/>
<evidence type="ECO:0000256" key="1">
    <source>
        <dbReference type="ARBA" id="ARBA00022679"/>
    </source>
</evidence>
<dbReference type="Gene3D" id="3.40.47.10">
    <property type="match status" value="1"/>
</dbReference>
<dbReference type="Proteomes" id="UP000306912">
    <property type="component" value="Unassembled WGS sequence"/>
</dbReference>
<dbReference type="RefSeq" id="WP_138189860.1">
    <property type="nucleotide sequence ID" value="NZ_VBWP01000001.1"/>
</dbReference>
<name>A0A5R8QGZ2_9FIRM</name>
<reference evidence="5 6" key="1">
    <citation type="submission" date="2019-05" db="EMBL/GenBank/DDBJ databases">
        <title>Culicoidintestinum kansasii gen. nov., sp. nov. from the gastrointestinal tract of the biting midge, Culicoides sonorensis.</title>
        <authorList>
            <person name="Neupane S."/>
            <person name="Ghosh A."/>
            <person name="Gunther S."/>
            <person name="Martin K."/>
            <person name="Zurek L."/>
        </authorList>
    </citation>
    <scope>NUCLEOTIDE SEQUENCE [LARGE SCALE GENOMIC DNA]</scope>
    <source>
        <strain evidence="5 6">CS-1</strain>
    </source>
</reference>
<evidence type="ECO:0000313" key="6">
    <source>
        <dbReference type="Proteomes" id="UP000306912"/>
    </source>
</evidence>
<sequence>MNVINIRGSARAVPNKVKYSSEIDCELGKEEGFVAKKTGIETRYFNTDGTAAELAATAIRQALINAEMAYADLDVIIAASGTPQQIIPCNASLIAEQFLAEKHNIPCFDVNATCLSFISAFEVAAAFLETGKFKNILVVSAESGDGALNKGHYESYALIGNAAAAYILSNDSDRGQRFEVIDTKMCTYAEFSHAAEIRAGGSALYLAEKTNKEDYYFDMNGIALMKAMLKNMPDYMDDFLAKNNIKMQDVNHFVPHQASGPGINILAKALKIPKARIVNIIRDYGNTIAAAIPFAFDYLLEQESVASGDYVMLIGTGAGVSIGTILLRKV</sequence>
<dbReference type="InterPro" id="IPR016039">
    <property type="entry name" value="Thiolase-like"/>
</dbReference>
<evidence type="ECO:0000259" key="3">
    <source>
        <dbReference type="Pfam" id="PF08541"/>
    </source>
</evidence>
<feature type="domain" description="Beta-ketoacyl-[acyl-carrier-protein] synthase III C-terminal" evidence="3">
    <location>
        <begin position="240"/>
        <end position="328"/>
    </location>
</feature>
<protein>
    <submittedName>
        <fullName evidence="5">Beta-ketoacyl-ACP synthase III</fullName>
        <ecNumber evidence="5">2.3.1.41</ecNumber>
    </submittedName>
</protein>
<dbReference type="GO" id="GO:0004315">
    <property type="term" value="F:3-oxoacyl-[acyl-carrier-protein] synthase activity"/>
    <property type="evidence" value="ECO:0007669"/>
    <property type="project" value="UniProtKB-EC"/>
</dbReference>
<dbReference type="EMBL" id="VBWP01000001">
    <property type="protein sequence ID" value="TLG77252.1"/>
    <property type="molecule type" value="Genomic_DNA"/>
</dbReference>